<dbReference type="EMBL" id="JBJHQH010000009">
    <property type="protein sequence ID" value="MFK9092563.1"/>
    <property type="molecule type" value="Genomic_DNA"/>
</dbReference>
<dbReference type="InterPro" id="IPR011737">
    <property type="entry name" value="CHP02206_TP0381"/>
</dbReference>
<reference evidence="2 3" key="1">
    <citation type="submission" date="2024-11" db="EMBL/GenBank/DDBJ databases">
        <authorList>
            <person name="Lucas J.A."/>
        </authorList>
    </citation>
    <scope>NUCLEOTIDE SEQUENCE [LARGE SCALE GENOMIC DNA]</scope>
    <source>
        <strain evidence="2 3">Z 5.4</strain>
    </source>
</reference>
<dbReference type="NCBIfam" id="TIGR02206">
    <property type="entry name" value="intg_mem_TP0381"/>
    <property type="match status" value="1"/>
</dbReference>
<dbReference type="RefSeq" id="WP_406581137.1">
    <property type="nucleotide sequence ID" value="NZ_JBJHQH010000009.1"/>
</dbReference>
<evidence type="ECO:0000313" key="3">
    <source>
        <dbReference type="Proteomes" id="UP001623041"/>
    </source>
</evidence>
<gene>
    <name evidence="2" type="ORF">ACJEBI_13840</name>
</gene>
<feature type="transmembrane region" description="Helical" evidence="1">
    <location>
        <begin position="159"/>
        <end position="179"/>
    </location>
</feature>
<keyword evidence="3" id="KW-1185">Reference proteome</keyword>
<organism evidence="2 3">
    <name type="scientific">Bacillus salipaludis</name>
    <dbReference type="NCBI Taxonomy" id="2547811"/>
    <lineage>
        <taxon>Bacteria</taxon>
        <taxon>Bacillati</taxon>
        <taxon>Bacillota</taxon>
        <taxon>Bacilli</taxon>
        <taxon>Bacillales</taxon>
        <taxon>Bacillaceae</taxon>
        <taxon>Bacillus</taxon>
    </lineage>
</organism>
<accession>A0ABW8RGG5</accession>
<evidence type="ECO:0000256" key="1">
    <source>
        <dbReference type="SAM" id="Phobius"/>
    </source>
</evidence>
<keyword evidence="1" id="KW-0472">Membrane</keyword>
<comment type="caution">
    <text evidence="2">The sequence shown here is derived from an EMBL/GenBank/DDBJ whole genome shotgun (WGS) entry which is preliminary data.</text>
</comment>
<feature type="transmembrane region" description="Helical" evidence="1">
    <location>
        <begin position="75"/>
        <end position="92"/>
    </location>
</feature>
<feature type="transmembrane region" description="Helical" evidence="1">
    <location>
        <begin position="12"/>
        <end position="33"/>
    </location>
</feature>
<feature type="transmembrane region" description="Helical" evidence="1">
    <location>
        <begin position="45"/>
        <end position="63"/>
    </location>
</feature>
<name>A0ABW8RGG5_9BACI</name>
<keyword evidence="1" id="KW-1133">Transmembrane helix</keyword>
<dbReference type="Proteomes" id="UP001623041">
    <property type="component" value="Unassembled WGS sequence"/>
</dbReference>
<dbReference type="Pfam" id="PF14808">
    <property type="entry name" value="TMEM164"/>
    <property type="match status" value="1"/>
</dbReference>
<feature type="transmembrane region" description="Helical" evidence="1">
    <location>
        <begin position="128"/>
        <end position="147"/>
    </location>
</feature>
<protein>
    <submittedName>
        <fullName evidence="2">TIGR02206 family membrane protein</fullName>
    </submittedName>
</protein>
<sequence length="245" mass="28215">MFSVTGMQGFELFSVAHIAVLIVFLAACCALVYFSKKRKKHQQMIKWTLFILLPACEISSHIWLFLTNQWEVNDLPLQLCSISTALAIYLFLKKNEKVFYLFYFFATLPPILAMVTPEMVYTFPHFRFIEYFLHHSVLPLAALYFILYEGYRVPRNAILFTYITVNIIAVPIFILNQLLGTNFFYLANPTETKTILTFFGTGIIYYINLEIAALIVLVITYIPMGVLQRRDNLKKADGDIGNEGS</sequence>
<feature type="transmembrane region" description="Helical" evidence="1">
    <location>
        <begin position="99"/>
        <end position="116"/>
    </location>
</feature>
<feature type="transmembrane region" description="Helical" evidence="1">
    <location>
        <begin position="203"/>
        <end position="227"/>
    </location>
</feature>
<proteinExistence type="predicted"/>
<keyword evidence="1" id="KW-0812">Transmembrane</keyword>
<evidence type="ECO:0000313" key="2">
    <source>
        <dbReference type="EMBL" id="MFK9092563.1"/>
    </source>
</evidence>